<keyword evidence="7" id="KW-1185">Reference proteome</keyword>
<evidence type="ECO:0000256" key="1">
    <source>
        <dbReference type="ARBA" id="ARBA00006295"/>
    </source>
</evidence>
<dbReference type="Pfam" id="PF02195">
    <property type="entry name" value="ParB_N"/>
    <property type="match status" value="1"/>
</dbReference>
<dbReference type="Pfam" id="PF17762">
    <property type="entry name" value="HTH_ParB"/>
    <property type="match status" value="1"/>
</dbReference>
<feature type="compositionally biased region" description="Basic and acidic residues" evidence="4">
    <location>
        <begin position="204"/>
        <end position="216"/>
    </location>
</feature>
<dbReference type="GO" id="GO:0003677">
    <property type="term" value="F:DNA binding"/>
    <property type="evidence" value="ECO:0007669"/>
    <property type="project" value="UniProtKB-KW"/>
</dbReference>
<dbReference type="InterPro" id="IPR041468">
    <property type="entry name" value="HTH_ParB/Spo0J"/>
</dbReference>
<organism evidence="6 7">
    <name type="scientific">Luteimicrobium xylanilyticum</name>
    <dbReference type="NCBI Taxonomy" id="1133546"/>
    <lineage>
        <taxon>Bacteria</taxon>
        <taxon>Bacillati</taxon>
        <taxon>Actinomycetota</taxon>
        <taxon>Actinomycetes</taxon>
        <taxon>Micrococcales</taxon>
        <taxon>Luteimicrobium</taxon>
    </lineage>
</organism>
<dbReference type="GO" id="GO:0045881">
    <property type="term" value="P:positive regulation of sporulation resulting in formation of a cellular spore"/>
    <property type="evidence" value="ECO:0007669"/>
    <property type="project" value="TreeGrafter"/>
</dbReference>
<dbReference type="Proteomes" id="UP000326702">
    <property type="component" value="Chromosome"/>
</dbReference>
<dbReference type="EMBL" id="CP045529">
    <property type="protein sequence ID" value="QFU96523.1"/>
    <property type="molecule type" value="Genomic_DNA"/>
</dbReference>
<proteinExistence type="inferred from homology"/>
<keyword evidence="2" id="KW-0159">Chromosome partition</keyword>
<protein>
    <submittedName>
        <fullName evidence="6">Nucleoid occlusion protein</fullName>
    </submittedName>
</protein>
<dbReference type="PANTHER" id="PTHR33375">
    <property type="entry name" value="CHROMOSOME-PARTITIONING PROTEIN PARB-RELATED"/>
    <property type="match status" value="1"/>
</dbReference>
<dbReference type="GO" id="GO:0007059">
    <property type="term" value="P:chromosome segregation"/>
    <property type="evidence" value="ECO:0007669"/>
    <property type="project" value="UniProtKB-KW"/>
</dbReference>
<name>A0A5P9Q599_9MICO</name>
<feature type="domain" description="ParB-like N-terminal" evidence="5">
    <location>
        <begin position="244"/>
        <end position="336"/>
    </location>
</feature>
<dbReference type="PANTHER" id="PTHR33375:SF1">
    <property type="entry name" value="CHROMOSOME-PARTITIONING PROTEIN PARB-RELATED"/>
    <property type="match status" value="1"/>
</dbReference>
<gene>
    <name evidence="6" type="ORF">KDY119_00007</name>
</gene>
<feature type="compositionally biased region" description="Low complexity" evidence="4">
    <location>
        <begin position="117"/>
        <end position="133"/>
    </location>
</feature>
<dbReference type="Gene3D" id="3.90.1530.30">
    <property type="match status" value="1"/>
</dbReference>
<dbReference type="KEGG" id="lxl:KDY119_00007"/>
<keyword evidence="3" id="KW-0238">DNA-binding</keyword>
<dbReference type="NCBIfam" id="TIGR00180">
    <property type="entry name" value="parB_part"/>
    <property type="match status" value="1"/>
</dbReference>
<comment type="similarity">
    <text evidence="1">Belongs to the ParB family.</text>
</comment>
<sequence>MKERRRGLGRGLGALIPTSSEGERPVDVFFPAAASAGGPREAGVATIDPREDGSASEQTPVDVSRETSAGDAAEATPEAIDSAGDTAHALPAGADEAQFDDATPAAEADSVSDESPESTTDTSDPDGTTTGADVVDDKSQDAPTSGEASQSDGAPVESVPPDSVAAAFDRPDAGGDVERAETTAAELGGTEPDEAPASATVEGTSRDGGVEAHGADDSAGAATGEARSADEQGGLVPVPGASFAELPVNSIRPNPRQPRTVFDEGELDELVGSIKEIGVLQPVVVRPAPDEAGQFELIMGERRWRATQAAGLDVIPAIVRVTDDEDLLRDALLENLHRSALNPLEEAAAYRQLLDDFGCTHDELATRISRSRPQISNTLRLLRLPPLVQRRVAAGVLSAGHARALLGLSDGAAIERLAQRIVSEGLSVRATEEIVALGVGEEKAPQHRPRAGQRSEAVDELASRLSDRFETRVRVDLGKSKGKVTIEFASVEDLNRILDVMAPEDPGLLRR</sequence>
<dbReference type="Gene3D" id="1.10.10.2830">
    <property type="match status" value="1"/>
</dbReference>
<reference evidence="6 7" key="1">
    <citation type="submission" date="2019-10" db="EMBL/GenBank/DDBJ databases">
        <title>Genome sequence of Luteimicrobium xylanilyticum HY-24.</title>
        <authorList>
            <person name="Kim D.Y."/>
            <person name="Park H.-Y."/>
        </authorList>
    </citation>
    <scope>NUCLEOTIDE SEQUENCE [LARGE SCALE GENOMIC DNA]</scope>
    <source>
        <strain evidence="6 7">HY-24</strain>
    </source>
</reference>
<dbReference type="FunFam" id="3.90.1530.30:FF:000001">
    <property type="entry name" value="Chromosome partitioning protein ParB"/>
    <property type="match status" value="1"/>
</dbReference>
<dbReference type="SUPFAM" id="SSF109709">
    <property type="entry name" value="KorB DNA-binding domain-like"/>
    <property type="match status" value="1"/>
</dbReference>
<dbReference type="InterPro" id="IPR050336">
    <property type="entry name" value="Chromosome_partition/occlusion"/>
</dbReference>
<feature type="compositionally biased region" description="Basic and acidic residues" evidence="4">
    <location>
        <begin position="169"/>
        <end position="181"/>
    </location>
</feature>
<feature type="region of interest" description="Disordered" evidence="4">
    <location>
        <begin position="1"/>
        <end position="260"/>
    </location>
</feature>
<evidence type="ECO:0000259" key="5">
    <source>
        <dbReference type="SMART" id="SM00470"/>
    </source>
</evidence>
<dbReference type="GO" id="GO:0005694">
    <property type="term" value="C:chromosome"/>
    <property type="evidence" value="ECO:0007669"/>
    <property type="project" value="TreeGrafter"/>
</dbReference>
<dbReference type="Pfam" id="PF23552">
    <property type="entry name" value="ParB_C"/>
    <property type="match status" value="1"/>
</dbReference>
<dbReference type="FunFam" id="1.10.10.2830:FF:000001">
    <property type="entry name" value="Chromosome partitioning protein ParB"/>
    <property type="match status" value="1"/>
</dbReference>
<evidence type="ECO:0000256" key="3">
    <source>
        <dbReference type="ARBA" id="ARBA00023125"/>
    </source>
</evidence>
<accession>A0A5P9Q599</accession>
<evidence type="ECO:0000256" key="2">
    <source>
        <dbReference type="ARBA" id="ARBA00022829"/>
    </source>
</evidence>
<evidence type="ECO:0000256" key="4">
    <source>
        <dbReference type="SAM" id="MobiDB-lite"/>
    </source>
</evidence>
<dbReference type="CDD" id="cd16393">
    <property type="entry name" value="SPO0J_N"/>
    <property type="match status" value="1"/>
</dbReference>
<feature type="compositionally biased region" description="Polar residues" evidence="4">
    <location>
        <begin position="141"/>
        <end position="152"/>
    </location>
</feature>
<dbReference type="SUPFAM" id="SSF110849">
    <property type="entry name" value="ParB/Sulfiredoxin"/>
    <property type="match status" value="1"/>
</dbReference>
<dbReference type="InterPro" id="IPR004437">
    <property type="entry name" value="ParB/RepB/Spo0J"/>
</dbReference>
<dbReference type="AlphaFoldDB" id="A0A5P9Q599"/>
<dbReference type="SMART" id="SM00470">
    <property type="entry name" value="ParB"/>
    <property type="match status" value="1"/>
</dbReference>
<evidence type="ECO:0000313" key="7">
    <source>
        <dbReference type="Proteomes" id="UP000326702"/>
    </source>
</evidence>
<dbReference type="InterPro" id="IPR057240">
    <property type="entry name" value="ParB_dimer_C"/>
</dbReference>
<dbReference type="InterPro" id="IPR003115">
    <property type="entry name" value="ParB_N"/>
</dbReference>
<dbReference type="InterPro" id="IPR036086">
    <property type="entry name" value="ParB/Sulfiredoxin_sf"/>
</dbReference>
<evidence type="ECO:0000313" key="6">
    <source>
        <dbReference type="EMBL" id="QFU96523.1"/>
    </source>
</evidence>